<dbReference type="PROSITE" id="PS00092">
    <property type="entry name" value="N6_MTASE"/>
    <property type="match status" value="1"/>
</dbReference>
<comment type="caution">
    <text evidence="4">The sequence shown here is derived from an EMBL/GenBank/DDBJ whole genome shotgun (WGS) entry which is preliminary data.</text>
</comment>
<dbReference type="GO" id="GO:0008170">
    <property type="term" value="F:N-methyltransferase activity"/>
    <property type="evidence" value="ECO:0007669"/>
    <property type="project" value="UniProtKB-ARBA"/>
</dbReference>
<dbReference type="CDD" id="cd02440">
    <property type="entry name" value="AdoMet_MTases"/>
    <property type="match status" value="1"/>
</dbReference>
<gene>
    <name evidence="4" type="ORF">A3843_02555</name>
</gene>
<dbReference type="InterPro" id="IPR050210">
    <property type="entry name" value="tRNA_Adenine-N(6)_MTase"/>
</dbReference>
<dbReference type="Pfam" id="PF05175">
    <property type="entry name" value="MTS"/>
    <property type="match status" value="1"/>
</dbReference>
<evidence type="ECO:0000313" key="4">
    <source>
        <dbReference type="EMBL" id="OKL45242.1"/>
    </source>
</evidence>
<dbReference type="RefSeq" id="WP_028480260.1">
    <property type="nucleotide sequence ID" value="NZ_LVVZ01000005.1"/>
</dbReference>
<dbReference type="Gene3D" id="3.40.50.150">
    <property type="entry name" value="Vaccinia Virus protein VP39"/>
    <property type="match status" value="1"/>
</dbReference>
<protein>
    <submittedName>
        <fullName evidence="4">Methyltransferase</fullName>
    </submittedName>
</protein>
<dbReference type="InterPro" id="IPR029063">
    <property type="entry name" value="SAM-dependent_MTases_sf"/>
</dbReference>
<dbReference type="GO" id="GO:0003676">
    <property type="term" value="F:nucleic acid binding"/>
    <property type="evidence" value="ECO:0007669"/>
    <property type="project" value="InterPro"/>
</dbReference>
<keyword evidence="4" id="KW-0808">Transferase</keyword>
<organism evidence="4 5">
    <name type="scientific">Pseudovibrio exalbescens</name>
    <dbReference type="NCBI Taxonomy" id="197461"/>
    <lineage>
        <taxon>Bacteria</taxon>
        <taxon>Pseudomonadati</taxon>
        <taxon>Pseudomonadota</taxon>
        <taxon>Alphaproteobacteria</taxon>
        <taxon>Hyphomicrobiales</taxon>
        <taxon>Stappiaceae</taxon>
        <taxon>Pseudovibrio</taxon>
    </lineage>
</organism>
<evidence type="ECO:0000259" key="3">
    <source>
        <dbReference type="Pfam" id="PF05175"/>
    </source>
</evidence>
<dbReference type="AlphaFoldDB" id="A0A1U7JKL8"/>
<keyword evidence="5" id="KW-1185">Reference proteome</keyword>
<dbReference type="InterPro" id="IPR007848">
    <property type="entry name" value="Small_mtfrase_dom"/>
</dbReference>
<dbReference type="EMBL" id="LVVZ01000005">
    <property type="protein sequence ID" value="OKL45242.1"/>
    <property type="molecule type" value="Genomic_DNA"/>
</dbReference>
<keyword evidence="2" id="KW-0949">S-adenosyl-L-methionine</keyword>
<evidence type="ECO:0000256" key="1">
    <source>
        <dbReference type="ARBA" id="ARBA00022603"/>
    </source>
</evidence>
<dbReference type="SUPFAM" id="SSF53335">
    <property type="entry name" value="S-adenosyl-L-methionine-dependent methyltransferases"/>
    <property type="match status" value="1"/>
</dbReference>
<evidence type="ECO:0000313" key="5">
    <source>
        <dbReference type="Proteomes" id="UP000185783"/>
    </source>
</evidence>
<name>A0A1U7JKL8_9HYPH</name>
<dbReference type="STRING" id="197461.A3843_02555"/>
<feature type="domain" description="Methyltransferase small" evidence="3">
    <location>
        <begin position="47"/>
        <end position="208"/>
    </location>
</feature>
<dbReference type="InterPro" id="IPR002052">
    <property type="entry name" value="DNA_methylase_N6_adenine_CS"/>
</dbReference>
<dbReference type="GO" id="GO:0032259">
    <property type="term" value="P:methylation"/>
    <property type="evidence" value="ECO:0007669"/>
    <property type="project" value="UniProtKB-KW"/>
</dbReference>
<dbReference type="PANTHER" id="PTHR47739">
    <property type="entry name" value="TRNA1(VAL) (ADENINE(37)-N6)-METHYLTRANSFERASE"/>
    <property type="match status" value="1"/>
</dbReference>
<dbReference type="GO" id="GO:0008757">
    <property type="term" value="F:S-adenosylmethionine-dependent methyltransferase activity"/>
    <property type="evidence" value="ECO:0007669"/>
    <property type="project" value="UniProtKB-ARBA"/>
</dbReference>
<dbReference type="Proteomes" id="UP000185783">
    <property type="component" value="Unassembled WGS sequence"/>
</dbReference>
<sequence length="273" mass="29687">MNDITPTSATSNIDLPATTLDKFLDGKVMIEQPAKGRHRAGLDAVYLAACLPDTTTGHVMDLGTGVGSAAFCAAWRLPQITVTGVELDPVVAELARRGLRLSENKSFANRVRILEADITAKGSLRHANGLHPLQADHVIMNPPYYDSSRFRVTPQKDRAPAHALDERGLEPWMRTAKDLLKEGGSLTVIFRADGLHDLLDTMQGRFGAIDVIPLRPTATSAATRVIIRATCQSKSGLRLLPGFTLHKGQGEDFTEQATAVMRHGKGLSIEHRR</sequence>
<evidence type="ECO:0000256" key="2">
    <source>
        <dbReference type="ARBA" id="ARBA00022691"/>
    </source>
</evidence>
<keyword evidence="1 4" id="KW-0489">Methyltransferase</keyword>
<dbReference type="PANTHER" id="PTHR47739:SF1">
    <property type="entry name" value="TRNA1(VAL) (ADENINE(37)-N6)-METHYLTRANSFERASE"/>
    <property type="match status" value="1"/>
</dbReference>
<reference evidence="4 5" key="1">
    <citation type="submission" date="2016-03" db="EMBL/GenBank/DDBJ databases">
        <title>Genome sequence of Nesiotobacter sp. nov., a moderately halophilic alphaproteobacterium isolated from the Yellow Sea, China.</title>
        <authorList>
            <person name="Zhang G."/>
            <person name="Zhang R."/>
        </authorList>
    </citation>
    <scope>NUCLEOTIDE SEQUENCE [LARGE SCALE GENOMIC DNA]</scope>
    <source>
        <strain evidence="4 5">WB1-6</strain>
    </source>
</reference>
<accession>A0A1U7JKL8</accession>
<proteinExistence type="predicted"/>